<feature type="non-terminal residue" evidence="4">
    <location>
        <position position="83"/>
    </location>
</feature>
<reference evidence="4 5" key="1">
    <citation type="submission" date="2014-08" db="EMBL/GenBank/DDBJ databases">
        <authorList>
            <person name="Hassan Y.I."/>
            <person name="Lepp D."/>
            <person name="Zhou T."/>
        </authorList>
    </citation>
    <scope>NUCLEOTIDE SEQUENCE [LARGE SCALE GENOMIC DNA]</scope>
    <source>
        <strain evidence="4 5">IFO13584</strain>
    </source>
</reference>
<dbReference type="STRING" id="46914.JP75_25405"/>
<proteinExistence type="inferred from homology"/>
<dbReference type="InterPro" id="IPR051317">
    <property type="entry name" value="Gfo/Idh/MocA_oxidoreduct"/>
</dbReference>
<feature type="domain" description="Gfo/Idh/MocA-like oxidoreductase N-terminal" evidence="3">
    <location>
        <begin position="1"/>
        <end position="82"/>
    </location>
</feature>
<dbReference type="InterPro" id="IPR036291">
    <property type="entry name" value="NAD(P)-bd_dom_sf"/>
</dbReference>
<evidence type="ECO:0000256" key="1">
    <source>
        <dbReference type="ARBA" id="ARBA00010928"/>
    </source>
</evidence>
<comment type="caution">
    <text evidence="4">The sequence shown here is derived from an EMBL/GenBank/DDBJ whole genome shotgun (WGS) entry which is preliminary data.</text>
</comment>
<dbReference type="Pfam" id="PF01408">
    <property type="entry name" value="GFO_IDH_MocA"/>
    <property type="match status" value="1"/>
</dbReference>
<evidence type="ECO:0000259" key="3">
    <source>
        <dbReference type="Pfam" id="PF01408"/>
    </source>
</evidence>
<gene>
    <name evidence="4" type="ORF">JP75_25405</name>
</gene>
<evidence type="ECO:0000256" key="2">
    <source>
        <dbReference type="ARBA" id="ARBA00023002"/>
    </source>
</evidence>
<dbReference type="PANTHER" id="PTHR43708">
    <property type="entry name" value="CONSERVED EXPRESSED OXIDOREDUCTASE (EUROFUNG)"/>
    <property type="match status" value="1"/>
</dbReference>
<evidence type="ECO:0000313" key="4">
    <source>
        <dbReference type="EMBL" id="KFL27034.1"/>
    </source>
</evidence>
<dbReference type="Proteomes" id="UP000028981">
    <property type="component" value="Unassembled WGS sequence"/>
</dbReference>
<keyword evidence="5" id="KW-1185">Reference proteome</keyword>
<dbReference type="OrthoDB" id="9790710at2"/>
<evidence type="ECO:0000313" key="5">
    <source>
        <dbReference type="Proteomes" id="UP000028981"/>
    </source>
</evidence>
<dbReference type="Gene3D" id="3.40.50.720">
    <property type="entry name" value="NAD(P)-binding Rossmann-like Domain"/>
    <property type="match status" value="1"/>
</dbReference>
<dbReference type="SUPFAM" id="SSF51735">
    <property type="entry name" value="NAD(P)-binding Rossmann-fold domains"/>
    <property type="match status" value="1"/>
</dbReference>
<keyword evidence="2" id="KW-0560">Oxidoreductase</keyword>
<accession>A0A087LQY1</accession>
<organism evidence="4 5">
    <name type="scientific">Devosia riboflavina</name>
    <dbReference type="NCBI Taxonomy" id="46914"/>
    <lineage>
        <taxon>Bacteria</taxon>
        <taxon>Pseudomonadati</taxon>
        <taxon>Pseudomonadota</taxon>
        <taxon>Alphaproteobacteria</taxon>
        <taxon>Hyphomicrobiales</taxon>
        <taxon>Devosiaceae</taxon>
        <taxon>Devosia</taxon>
    </lineage>
</organism>
<sequence length="83" mass="8827">MRLGIIGTGNIARRHLALLAETDGDVAVVAHLSRHADRAAEAASRYGGTPHTSLDEFITQGRPDAVIVTVPPDQHGEIEHALI</sequence>
<dbReference type="PANTHER" id="PTHR43708:SF5">
    <property type="entry name" value="CONSERVED EXPRESSED OXIDOREDUCTASE (EUROFUNG)-RELATED"/>
    <property type="match status" value="1"/>
</dbReference>
<protein>
    <recommendedName>
        <fullName evidence="3">Gfo/Idh/MocA-like oxidoreductase N-terminal domain-containing protein</fullName>
    </recommendedName>
</protein>
<dbReference type="AlphaFoldDB" id="A0A087LQY1"/>
<name>A0A087LQY1_9HYPH</name>
<comment type="similarity">
    <text evidence="1">Belongs to the Gfo/Idh/MocA family.</text>
</comment>
<dbReference type="EMBL" id="JQGC01000058">
    <property type="protein sequence ID" value="KFL27034.1"/>
    <property type="molecule type" value="Genomic_DNA"/>
</dbReference>
<dbReference type="RefSeq" id="WP_035087825.1">
    <property type="nucleotide sequence ID" value="NZ_JQGC01000058.1"/>
</dbReference>
<dbReference type="GO" id="GO:0016491">
    <property type="term" value="F:oxidoreductase activity"/>
    <property type="evidence" value="ECO:0007669"/>
    <property type="project" value="UniProtKB-KW"/>
</dbReference>
<dbReference type="InterPro" id="IPR000683">
    <property type="entry name" value="Gfo/Idh/MocA-like_OxRdtase_N"/>
</dbReference>
<dbReference type="GO" id="GO:0000166">
    <property type="term" value="F:nucleotide binding"/>
    <property type="evidence" value="ECO:0007669"/>
    <property type="project" value="InterPro"/>
</dbReference>